<keyword evidence="12" id="KW-0732">Signal</keyword>
<dbReference type="InterPro" id="IPR036942">
    <property type="entry name" value="Beta-barrel_TonB_sf"/>
</dbReference>
<dbReference type="GO" id="GO:0015891">
    <property type="term" value="P:siderophore transport"/>
    <property type="evidence" value="ECO:0007669"/>
    <property type="project" value="InterPro"/>
</dbReference>
<dbReference type="STRING" id="325777.GW15_0214460"/>
<dbReference type="AlphaFoldDB" id="A0A098PXY5"/>
<dbReference type="PROSITE" id="PS52016">
    <property type="entry name" value="TONB_DEPENDENT_REC_3"/>
    <property type="match status" value="1"/>
</dbReference>
<keyword evidence="6 11" id="KW-0798">TonB box</keyword>
<evidence type="ECO:0000259" key="14">
    <source>
        <dbReference type="Pfam" id="PF07715"/>
    </source>
</evidence>
<dbReference type="Gene3D" id="2.40.170.20">
    <property type="entry name" value="TonB-dependent receptor, beta-barrel domain"/>
    <property type="match status" value="1"/>
</dbReference>
<dbReference type="FunFam" id="2.170.130.10:FF:000012">
    <property type="entry name" value="TonB-dependent siderophore receptor"/>
    <property type="match status" value="1"/>
</dbReference>
<protein>
    <submittedName>
        <fullName evidence="15">TonB-dependent receptor</fullName>
    </submittedName>
</protein>
<evidence type="ECO:0000256" key="11">
    <source>
        <dbReference type="RuleBase" id="RU003357"/>
    </source>
</evidence>
<comment type="subcellular location">
    <subcellularLocation>
        <location evidence="1 10">Cell outer membrane</location>
        <topology evidence="1 10">Multi-pass membrane protein</topology>
    </subcellularLocation>
</comment>
<feature type="signal peptide" evidence="12">
    <location>
        <begin position="1"/>
        <end position="26"/>
    </location>
</feature>
<dbReference type="GO" id="GO:0038023">
    <property type="term" value="F:signaling receptor activity"/>
    <property type="evidence" value="ECO:0007669"/>
    <property type="project" value="InterPro"/>
</dbReference>
<proteinExistence type="inferred from homology"/>
<dbReference type="Pfam" id="PF07715">
    <property type="entry name" value="Plug"/>
    <property type="match status" value="1"/>
</dbReference>
<feature type="domain" description="TonB-dependent receptor-like beta-barrel" evidence="13">
    <location>
        <begin position="261"/>
        <end position="680"/>
    </location>
</feature>
<comment type="similarity">
    <text evidence="2 10 11">Belongs to the TonB-dependent receptor family.</text>
</comment>
<feature type="domain" description="TonB-dependent receptor plug" evidence="14">
    <location>
        <begin position="65"/>
        <end position="176"/>
    </location>
</feature>
<dbReference type="InterPro" id="IPR012910">
    <property type="entry name" value="Plug_dom"/>
</dbReference>
<dbReference type="Gene3D" id="2.170.130.10">
    <property type="entry name" value="TonB-dependent receptor, plug domain"/>
    <property type="match status" value="1"/>
</dbReference>
<dbReference type="Pfam" id="PF00593">
    <property type="entry name" value="TonB_dep_Rec_b-barrel"/>
    <property type="match status" value="1"/>
</dbReference>
<dbReference type="PANTHER" id="PTHR30442:SF0">
    <property type="entry name" value="FE(3+) DICITRATE TRANSPORT PROTEIN FECA"/>
    <property type="match status" value="1"/>
</dbReference>
<evidence type="ECO:0000256" key="1">
    <source>
        <dbReference type="ARBA" id="ARBA00004571"/>
    </source>
</evidence>
<keyword evidence="7 10" id="KW-0472">Membrane</keyword>
<keyword evidence="4 10" id="KW-1134">Transmembrane beta strand</keyword>
<comment type="caution">
    <text evidence="15">The sequence shown here is derived from an EMBL/GenBank/DDBJ whole genome shotgun (WGS) entry which is preliminary data.</text>
</comment>
<keyword evidence="9 10" id="KW-0998">Cell outer membrane</keyword>
<dbReference type="HOGENOM" id="CLU_008287_17_1_6"/>
<dbReference type="CDD" id="cd01347">
    <property type="entry name" value="ligand_gated_channel"/>
    <property type="match status" value="1"/>
</dbReference>
<evidence type="ECO:0000256" key="3">
    <source>
        <dbReference type="ARBA" id="ARBA00022448"/>
    </source>
</evidence>
<evidence type="ECO:0000256" key="5">
    <source>
        <dbReference type="ARBA" id="ARBA00022692"/>
    </source>
</evidence>
<keyword evidence="3 10" id="KW-0813">Transport</keyword>
<reference evidence="15 16" key="1">
    <citation type="submission" date="2014-09" db="EMBL/GenBank/DDBJ databases">
        <title>A draft genome sequence for Xanthomonas axonopodis pv. vasculorum NCPPB 900.</title>
        <authorList>
            <person name="Harrison J."/>
            <person name="Studholme D.J."/>
        </authorList>
    </citation>
    <scope>NUCLEOTIDE SEQUENCE [LARGE SCALE GENOMIC DNA]</scope>
    <source>
        <strain evidence="15 16">NCPPB 900</strain>
    </source>
</reference>
<dbReference type="EMBL" id="JPHD02000096">
    <property type="protein sequence ID" value="KGE51453.1"/>
    <property type="molecule type" value="Genomic_DNA"/>
</dbReference>
<dbReference type="InterPro" id="IPR010105">
    <property type="entry name" value="TonB_sidphr_rcpt"/>
</dbReference>
<dbReference type="SUPFAM" id="SSF56935">
    <property type="entry name" value="Porins"/>
    <property type="match status" value="1"/>
</dbReference>
<accession>A0A098PXY5</accession>
<evidence type="ECO:0000313" key="16">
    <source>
        <dbReference type="Proteomes" id="UP000028012"/>
    </source>
</evidence>
<evidence type="ECO:0000313" key="15">
    <source>
        <dbReference type="EMBL" id="KGE51453.1"/>
    </source>
</evidence>
<dbReference type="FunFam" id="2.40.170.20:FF:000019">
    <property type="entry name" value="TonB-dependent siderophore receptor"/>
    <property type="match status" value="1"/>
</dbReference>
<evidence type="ECO:0000256" key="6">
    <source>
        <dbReference type="ARBA" id="ARBA00023077"/>
    </source>
</evidence>
<evidence type="ECO:0000256" key="10">
    <source>
        <dbReference type="PROSITE-ProRule" id="PRU01360"/>
    </source>
</evidence>
<name>A0A098PXY5_9XANT</name>
<evidence type="ECO:0000256" key="7">
    <source>
        <dbReference type="ARBA" id="ARBA00023136"/>
    </source>
</evidence>
<dbReference type="InterPro" id="IPR039426">
    <property type="entry name" value="TonB-dep_rcpt-like"/>
</dbReference>
<evidence type="ECO:0000256" key="4">
    <source>
        <dbReference type="ARBA" id="ARBA00022452"/>
    </source>
</evidence>
<dbReference type="GO" id="GO:0009279">
    <property type="term" value="C:cell outer membrane"/>
    <property type="evidence" value="ECO:0007669"/>
    <property type="project" value="UniProtKB-SubCell"/>
</dbReference>
<gene>
    <name evidence="15" type="ORF">GW15_0214460</name>
</gene>
<dbReference type="eggNOG" id="COG4772">
    <property type="taxonomic scope" value="Bacteria"/>
</dbReference>
<dbReference type="PANTHER" id="PTHR30442">
    <property type="entry name" value="IRON III DICITRATE TRANSPORT PROTEIN FECA"/>
    <property type="match status" value="1"/>
</dbReference>
<dbReference type="InterPro" id="IPR037066">
    <property type="entry name" value="Plug_dom_sf"/>
</dbReference>
<dbReference type="RefSeq" id="WP_042823405.1">
    <property type="nucleotide sequence ID" value="NZ_KN173625.1"/>
</dbReference>
<dbReference type="GO" id="GO:0015343">
    <property type="term" value="F:siderophore-iron transmembrane transporter activity"/>
    <property type="evidence" value="ECO:0007669"/>
    <property type="project" value="InterPro"/>
</dbReference>
<keyword evidence="5 10" id="KW-0812">Transmembrane</keyword>
<dbReference type="InterPro" id="IPR000531">
    <property type="entry name" value="Beta-barrel_TonB"/>
</dbReference>
<evidence type="ECO:0000256" key="8">
    <source>
        <dbReference type="ARBA" id="ARBA00023170"/>
    </source>
</evidence>
<evidence type="ECO:0000256" key="2">
    <source>
        <dbReference type="ARBA" id="ARBA00009810"/>
    </source>
</evidence>
<evidence type="ECO:0000259" key="13">
    <source>
        <dbReference type="Pfam" id="PF00593"/>
    </source>
</evidence>
<dbReference type="NCBIfam" id="TIGR01783">
    <property type="entry name" value="TonB-siderophor"/>
    <property type="match status" value="1"/>
</dbReference>
<dbReference type="Proteomes" id="UP000028012">
    <property type="component" value="Unassembled WGS sequence"/>
</dbReference>
<evidence type="ECO:0000256" key="12">
    <source>
        <dbReference type="SAM" id="SignalP"/>
    </source>
</evidence>
<organism evidence="15 16">
    <name type="scientific">Xanthomonas axonopodis pv. vasculorum</name>
    <dbReference type="NCBI Taxonomy" id="325777"/>
    <lineage>
        <taxon>Bacteria</taxon>
        <taxon>Pseudomonadati</taxon>
        <taxon>Pseudomonadota</taxon>
        <taxon>Gammaproteobacteria</taxon>
        <taxon>Lysobacterales</taxon>
        <taxon>Lysobacteraceae</taxon>
        <taxon>Xanthomonas</taxon>
    </lineage>
</organism>
<evidence type="ECO:0000256" key="9">
    <source>
        <dbReference type="ARBA" id="ARBA00023237"/>
    </source>
</evidence>
<keyword evidence="8 15" id="KW-0675">Receptor</keyword>
<sequence length="713" mass="79424">MSTFRFHALAIAIAASTLTLPPLARASDTPAADAPDATVGGTPIRALDAIQVQGSLLGRSKPDDVQRYAGSRQVIDREQLRNGGNRSLDDALQRVPGIKIFDETGTGALPQLMLRGLYESRSGRVQVLEDGIPLALAPYGQTSLSLFPVGLNQIDRIDIVRGGAAVQYGPNNVGGVINLVGKEIPSAWSTTLAHKVTAGGQGQFLQDSALSSGGYLTDHFGMQVDANRTYGEYWRAHSDTDISNLRVRAEWWLDNTKLLKASVQRYLVDMDLAGALTPDDYRRDPRQSTRPLDSFNGRTTRASLSYEQLLGDWGPMQDVRLDWSNFSARSSRNFIVGMRQASTETWRSDLPPQLRQTAPRDFRVFGSEPRLRWSMGDTGGVRQQWSAGVRAVREDIDFLVGNLRLRDGLFTTVRDWQFEDRALAAYVSNAITLPDERVTITPGLRYERLDSRYFNRATGVSTLNQTRDVLPGLTLGFQANEQWFFYADGQRSMRAPQVTQIIFGNNLDAELAWNYEAGARYQPNERTRIQLGGYLIDFDQQIQLDNTTRVFRNLGKTRHQGGELELQWSPEQLRALTLNASYAYLDASQESGAFRGLRVPYTSRNQITLGGTYALGHTIVALSGYYFSKAFSDAANTVQENAIASVGQLPAYMVWNTQVSHTLFERDGQKFSASLAINNLFDWQYWFRGVDTSPWGRQAAPARTVTAGLEYTF</sequence>
<feature type="chain" id="PRO_5001946353" evidence="12">
    <location>
        <begin position="27"/>
        <end position="713"/>
    </location>
</feature>